<organism evidence="3 4">
    <name type="scientific">candidate division WWE3 bacterium CG06_land_8_20_14_3_00_42_16</name>
    <dbReference type="NCBI Taxonomy" id="1975083"/>
    <lineage>
        <taxon>Bacteria</taxon>
        <taxon>Katanobacteria</taxon>
    </lineage>
</organism>
<protein>
    <submittedName>
        <fullName evidence="3">Uncharacterized protein</fullName>
    </submittedName>
</protein>
<evidence type="ECO:0000256" key="1">
    <source>
        <dbReference type="SAM" id="Coils"/>
    </source>
</evidence>
<keyword evidence="2" id="KW-0812">Transmembrane</keyword>
<feature type="coiled-coil region" evidence="1">
    <location>
        <begin position="3"/>
        <end position="30"/>
    </location>
</feature>
<evidence type="ECO:0000313" key="4">
    <source>
        <dbReference type="Proteomes" id="UP000229916"/>
    </source>
</evidence>
<gene>
    <name evidence="3" type="ORF">COS81_03965</name>
</gene>
<comment type="caution">
    <text evidence="3">The sequence shown here is derived from an EMBL/GenBank/DDBJ whole genome shotgun (WGS) entry which is preliminary data.</text>
</comment>
<sequence>MSKRKGDKEVTALRAQIETLKSELSELKKVERGNLGKNNEGLRYSTLDYSKKIQPGFLPSLQNHSTVNYDLSFIKKDFRKVLFLSLIAFGVIVSLKFLLPHLPLFH</sequence>
<evidence type="ECO:0000256" key="2">
    <source>
        <dbReference type="SAM" id="Phobius"/>
    </source>
</evidence>
<dbReference type="AlphaFoldDB" id="A0A2M7AME9"/>
<dbReference type="EMBL" id="PEWD01000074">
    <property type="protein sequence ID" value="PIU68450.1"/>
    <property type="molecule type" value="Genomic_DNA"/>
</dbReference>
<keyword evidence="2" id="KW-0472">Membrane</keyword>
<keyword evidence="1" id="KW-0175">Coiled coil</keyword>
<reference evidence="4" key="1">
    <citation type="submission" date="2017-09" db="EMBL/GenBank/DDBJ databases">
        <title>Depth-based differentiation of microbial function through sediment-hosted aquifers and enrichment of novel symbionts in the deep terrestrial subsurface.</title>
        <authorList>
            <person name="Probst A.J."/>
            <person name="Ladd B."/>
            <person name="Jarett J.K."/>
            <person name="Geller-Mcgrath D.E."/>
            <person name="Sieber C.M.K."/>
            <person name="Emerson J.B."/>
            <person name="Anantharaman K."/>
            <person name="Thomas B.C."/>
            <person name="Malmstrom R."/>
            <person name="Stieglmeier M."/>
            <person name="Klingl A."/>
            <person name="Woyke T."/>
            <person name="Ryan C.M."/>
            <person name="Banfield J.F."/>
        </authorList>
    </citation>
    <scope>NUCLEOTIDE SEQUENCE [LARGE SCALE GENOMIC DNA]</scope>
</reference>
<accession>A0A2M7AME9</accession>
<dbReference type="Proteomes" id="UP000229916">
    <property type="component" value="Unassembled WGS sequence"/>
</dbReference>
<name>A0A2M7AME9_UNCKA</name>
<keyword evidence="2" id="KW-1133">Transmembrane helix</keyword>
<feature type="transmembrane region" description="Helical" evidence="2">
    <location>
        <begin position="81"/>
        <end position="99"/>
    </location>
</feature>
<evidence type="ECO:0000313" key="3">
    <source>
        <dbReference type="EMBL" id="PIU68450.1"/>
    </source>
</evidence>
<proteinExistence type="predicted"/>